<evidence type="ECO:0000256" key="1">
    <source>
        <dbReference type="ARBA" id="ARBA00022729"/>
    </source>
</evidence>
<reference evidence="7" key="1">
    <citation type="submission" date="2023-04" db="EMBL/GenBank/DDBJ databases">
        <title>Complete genome sequence of Temperatibacter marinus.</title>
        <authorList>
            <person name="Rong J.-C."/>
            <person name="Yi M.-L."/>
            <person name="Zhao Q."/>
        </authorList>
    </citation>
    <scope>NUCLEOTIDE SEQUENCE</scope>
    <source>
        <strain evidence="7">NBRC 110045</strain>
    </source>
</reference>
<dbReference type="KEGG" id="tmk:QGN29_12075"/>
<evidence type="ECO:0000313" key="8">
    <source>
        <dbReference type="Proteomes" id="UP001268683"/>
    </source>
</evidence>
<dbReference type="AlphaFoldDB" id="A0AA52HA26"/>
<keyword evidence="1 5" id="KW-0732">Signal</keyword>
<dbReference type="CDD" id="cd03023">
    <property type="entry name" value="DsbA_Com1_like"/>
    <property type="match status" value="1"/>
</dbReference>
<evidence type="ECO:0000256" key="4">
    <source>
        <dbReference type="ARBA" id="ARBA00023284"/>
    </source>
</evidence>
<organism evidence="7 8">
    <name type="scientific">Temperatibacter marinus</name>
    <dbReference type="NCBI Taxonomy" id="1456591"/>
    <lineage>
        <taxon>Bacteria</taxon>
        <taxon>Pseudomonadati</taxon>
        <taxon>Pseudomonadota</taxon>
        <taxon>Alphaproteobacteria</taxon>
        <taxon>Kordiimonadales</taxon>
        <taxon>Temperatibacteraceae</taxon>
        <taxon>Temperatibacter</taxon>
    </lineage>
</organism>
<protein>
    <submittedName>
        <fullName evidence="7">DsbA family protein</fullName>
    </submittedName>
</protein>
<keyword evidence="8" id="KW-1185">Reference proteome</keyword>
<keyword evidence="3" id="KW-1015">Disulfide bond</keyword>
<dbReference type="PANTHER" id="PTHR13887:SF14">
    <property type="entry name" value="DISULFIDE BOND FORMATION PROTEIN D"/>
    <property type="match status" value="1"/>
</dbReference>
<dbReference type="InterPro" id="IPR041205">
    <property type="entry name" value="ScsC_N"/>
</dbReference>
<sequence length="245" mass="27759">MFKNTLSALLLLALLSLSVQAQDRSKEDIEKIVREYILENPEVIIESIQLMQERERLARLAPILETYKEFLYNERESNEAGNPKGDVTIVEFFDYRCGYCKRHYSEVMRLVKEDKNIRLIFKHYPILDYNDKSGRSKSAALGAMAAGKQGKFQEFHHMMMTTDGDVTKQKIDAVAQKIGLDMAQFALDMKSSVLDKKIMNALVVGNDLDLTGTPAYIIGTNIVSGARGFEHMKKTVARARAAQSR</sequence>
<evidence type="ECO:0000256" key="5">
    <source>
        <dbReference type="SAM" id="SignalP"/>
    </source>
</evidence>
<dbReference type="GO" id="GO:0016491">
    <property type="term" value="F:oxidoreductase activity"/>
    <property type="evidence" value="ECO:0007669"/>
    <property type="project" value="UniProtKB-KW"/>
</dbReference>
<dbReference type="RefSeq" id="WP_310798121.1">
    <property type="nucleotide sequence ID" value="NZ_CP123872.1"/>
</dbReference>
<feature type="domain" description="Thioredoxin" evidence="6">
    <location>
        <begin position="15"/>
        <end position="241"/>
    </location>
</feature>
<evidence type="ECO:0000256" key="2">
    <source>
        <dbReference type="ARBA" id="ARBA00023002"/>
    </source>
</evidence>
<feature type="chain" id="PRO_5041204443" evidence="5">
    <location>
        <begin position="22"/>
        <end position="245"/>
    </location>
</feature>
<dbReference type="InterPro" id="IPR036249">
    <property type="entry name" value="Thioredoxin-like_sf"/>
</dbReference>
<evidence type="ECO:0000313" key="7">
    <source>
        <dbReference type="EMBL" id="WND02285.1"/>
    </source>
</evidence>
<evidence type="ECO:0000256" key="3">
    <source>
        <dbReference type="ARBA" id="ARBA00023157"/>
    </source>
</evidence>
<proteinExistence type="predicted"/>
<keyword evidence="2" id="KW-0560">Oxidoreductase</keyword>
<dbReference type="Pfam" id="PF01323">
    <property type="entry name" value="DSBA"/>
    <property type="match status" value="1"/>
</dbReference>
<dbReference type="InterPro" id="IPR001853">
    <property type="entry name" value="DSBA-like_thioredoxin_dom"/>
</dbReference>
<gene>
    <name evidence="7" type="ORF">QGN29_12075</name>
</gene>
<dbReference type="Pfam" id="PF18312">
    <property type="entry name" value="ScsC_N"/>
    <property type="match status" value="1"/>
</dbReference>
<keyword evidence="4" id="KW-0676">Redox-active center</keyword>
<dbReference type="Proteomes" id="UP001268683">
    <property type="component" value="Chromosome"/>
</dbReference>
<dbReference type="InterPro" id="IPR013766">
    <property type="entry name" value="Thioredoxin_domain"/>
</dbReference>
<dbReference type="PROSITE" id="PS51352">
    <property type="entry name" value="THIOREDOXIN_2"/>
    <property type="match status" value="1"/>
</dbReference>
<evidence type="ECO:0000259" key="6">
    <source>
        <dbReference type="PROSITE" id="PS51352"/>
    </source>
</evidence>
<dbReference type="SUPFAM" id="SSF52833">
    <property type="entry name" value="Thioredoxin-like"/>
    <property type="match status" value="1"/>
</dbReference>
<dbReference type="Gene3D" id="3.40.30.10">
    <property type="entry name" value="Glutaredoxin"/>
    <property type="match status" value="1"/>
</dbReference>
<feature type="signal peptide" evidence="5">
    <location>
        <begin position="1"/>
        <end position="21"/>
    </location>
</feature>
<dbReference type="PANTHER" id="PTHR13887">
    <property type="entry name" value="GLUTATHIONE S-TRANSFERASE KAPPA"/>
    <property type="match status" value="1"/>
</dbReference>
<name>A0AA52HA26_9PROT</name>
<accession>A0AA52HA26</accession>
<dbReference type="EMBL" id="CP123872">
    <property type="protein sequence ID" value="WND02285.1"/>
    <property type="molecule type" value="Genomic_DNA"/>
</dbReference>